<dbReference type="EMBL" id="CP080034">
    <property type="protein sequence ID" value="QYC10748.1"/>
    <property type="molecule type" value="Genomic_DNA"/>
</dbReference>
<keyword evidence="4" id="KW-1185">Reference proteome</keyword>
<dbReference type="PROSITE" id="PS50405">
    <property type="entry name" value="GST_CTER"/>
    <property type="match status" value="1"/>
</dbReference>
<dbReference type="Pfam" id="PF00043">
    <property type="entry name" value="GST_C"/>
    <property type="match status" value="1"/>
</dbReference>
<dbReference type="PANTHER" id="PTHR44051">
    <property type="entry name" value="GLUTATHIONE S-TRANSFERASE-RELATED"/>
    <property type="match status" value="1"/>
</dbReference>
<evidence type="ECO:0000313" key="3">
    <source>
        <dbReference type="EMBL" id="QYC10748.1"/>
    </source>
</evidence>
<reference evidence="3 4" key="1">
    <citation type="submission" date="2021-07" db="EMBL/GenBank/DDBJ databases">
        <title>Isolation and characterization of bacteria from a gold mining with a capacity of golden bioaccumulation.</title>
        <authorList>
            <person name="Yang X.J."/>
        </authorList>
    </citation>
    <scope>NUCLEOTIDE SEQUENCE [LARGE SCALE GENOMIC DNA]</scope>
    <source>
        <strain evidence="3 4">Au29</strain>
    </source>
</reference>
<dbReference type="PROSITE" id="PS50404">
    <property type="entry name" value="GST_NTER"/>
    <property type="match status" value="1"/>
</dbReference>
<dbReference type="SFLD" id="SFLDS00019">
    <property type="entry name" value="Glutathione_Transferase_(cytos"/>
    <property type="match status" value="1"/>
</dbReference>
<dbReference type="Proteomes" id="UP000824334">
    <property type="component" value="Chromosome"/>
</dbReference>
<feature type="domain" description="GST N-terminal" evidence="1">
    <location>
        <begin position="1"/>
        <end position="82"/>
    </location>
</feature>
<evidence type="ECO:0000259" key="2">
    <source>
        <dbReference type="PROSITE" id="PS50405"/>
    </source>
</evidence>
<accession>A0ABX8THN6</accession>
<proteinExistence type="predicted"/>
<dbReference type="GeneID" id="94373951"/>
<name>A0ABX8THN6_9CAUL</name>
<evidence type="ECO:0000259" key="1">
    <source>
        <dbReference type="PROSITE" id="PS50404"/>
    </source>
</evidence>
<sequence length="204" mass="23194">MKLYTSHRAPNPRRVLWVMAEKGIEDVEIVELDLLSGAHYQPEYRNKVGAPHVPALELDDETTISESIAIARYLEALHPEPNLFGNDPREQAVIEMWMRRCEIYLANPMMMGVRFSHPALAALEAPQPEVAQYNLGSAEKFMKTLDRRLAEREFIADRFSIADIVALVGLEFGRLIKYRPPAEFENLARWMEACKTRPASKAGA</sequence>
<dbReference type="InterPro" id="IPR034345">
    <property type="entry name" value="Gtt2-like_N"/>
</dbReference>
<dbReference type="SFLD" id="SFLDG00358">
    <property type="entry name" value="Main_(cytGST)"/>
    <property type="match status" value="1"/>
</dbReference>
<dbReference type="InterPro" id="IPR004046">
    <property type="entry name" value="GST_C"/>
</dbReference>
<dbReference type="Pfam" id="PF13417">
    <property type="entry name" value="GST_N_3"/>
    <property type="match status" value="1"/>
</dbReference>
<dbReference type="InterPro" id="IPR040079">
    <property type="entry name" value="Glutathione_S-Trfase"/>
</dbReference>
<feature type="domain" description="GST C-terminal" evidence="2">
    <location>
        <begin position="87"/>
        <end position="204"/>
    </location>
</feature>
<organism evidence="3 4">
    <name type="scientific">Brevundimonas nasdae</name>
    <dbReference type="NCBI Taxonomy" id="172043"/>
    <lineage>
        <taxon>Bacteria</taxon>
        <taxon>Pseudomonadati</taxon>
        <taxon>Pseudomonadota</taxon>
        <taxon>Alphaproteobacteria</taxon>
        <taxon>Caulobacterales</taxon>
        <taxon>Caulobacteraceae</taxon>
        <taxon>Brevundimonas</taxon>
    </lineage>
</organism>
<dbReference type="PANTHER" id="PTHR44051:SF8">
    <property type="entry name" value="GLUTATHIONE S-TRANSFERASE GSTA"/>
    <property type="match status" value="1"/>
</dbReference>
<gene>
    <name evidence="3" type="ORF">KWG56_01655</name>
</gene>
<dbReference type="InterPro" id="IPR004045">
    <property type="entry name" value="Glutathione_S-Trfase_N"/>
</dbReference>
<evidence type="ECO:0000313" key="4">
    <source>
        <dbReference type="Proteomes" id="UP000824334"/>
    </source>
</evidence>
<dbReference type="RefSeq" id="WP_219353487.1">
    <property type="nucleotide sequence ID" value="NZ_CP080034.1"/>
</dbReference>
<dbReference type="InterPro" id="IPR010987">
    <property type="entry name" value="Glutathione-S-Trfase_C-like"/>
</dbReference>
<dbReference type="CDD" id="cd03051">
    <property type="entry name" value="GST_N_GTT2_like"/>
    <property type="match status" value="1"/>
</dbReference>
<protein>
    <submittedName>
        <fullName evidence="3">Glutathione S-transferase</fullName>
    </submittedName>
</protein>